<gene>
    <name evidence="1" type="ORF">FNK824_LOCUS9171</name>
</gene>
<evidence type="ECO:0000313" key="2">
    <source>
        <dbReference type="Proteomes" id="UP000663874"/>
    </source>
</evidence>
<name>A0A818UHA2_9BILA</name>
<dbReference type="AlphaFoldDB" id="A0A818UHA2"/>
<comment type="caution">
    <text evidence="1">The sequence shown here is derived from an EMBL/GenBank/DDBJ whole genome shotgun (WGS) entry which is preliminary data.</text>
</comment>
<proteinExistence type="predicted"/>
<sequence>MNYYDESSLGNFYQFPSWSTSITRSNTSLPNNNTNHMFKLRVDNRNQIETLSRKYLSRHNAHILRESRLFSPPPLHQPTPTPDICSTIDNISLVSSTYPSYHLQPIRVKSAQLTIPVNTNSEEILLKNFPKQTHERRKHMQERIRLKQQTQKHAQIDSDTWFQLRESLAELKRLATNEQVVVDPSTSLFNCDGFSFEALKQVINQQSEDNKINKFKHESGKHSSMNLRPTSNIIRTPTMIPISQNPLSRTRIKRRATETYSHPTFEPLTVAAKPLHSPLLMANNHSLKIKTKQIKPPSTALGRIHSASPSTLIQSTTEKHVHLLTSDVSNNDDPLVSSIPSPRFPDVKQEEEIEKTAGPIVSESSNCSEILSNISLKSKIKLKPQVPRSRSAMEIKSSFNKNDPCFILITDQEHRIESWYHQYPFILSDDLLQLFQSKSSNKTTVLAYFIDDDQHFINSNLTTKTILQGKPFHINNDWKKYDLIFISNNIYQQIIIYLQTIINLIIKSSGKIIHIYQINHHEDLKTQVRYICKQLNQQIFSHV</sequence>
<accession>A0A818UHA2</accession>
<protein>
    <submittedName>
        <fullName evidence="1">Uncharacterized protein</fullName>
    </submittedName>
</protein>
<dbReference type="Proteomes" id="UP000663874">
    <property type="component" value="Unassembled WGS sequence"/>
</dbReference>
<reference evidence="1" key="1">
    <citation type="submission" date="2021-02" db="EMBL/GenBank/DDBJ databases">
        <authorList>
            <person name="Nowell W R."/>
        </authorList>
    </citation>
    <scope>NUCLEOTIDE SEQUENCE</scope>
</reference>
<evidence type="ECO:0000313" key="1">
    <source>
        <dbReference type="EMBL" id="CAF3701141.1"/>
    </source>
</evidence>
<organism evidence="1 2">
    <name type="scientific">Rotaria sordida</name>
    <dbReference type="NCBI Taxonomy" id="392033"/>
    <lineage>
        <taxon>Eukaryota</taxon>
        <taxon>Metazoa</taxon>
        <taxon>Spiralia</taxon>
        <taxon>Gnathifera</taxon>
        <taxon>Rotifera</taxon>
        <taxon>Eurotatoria</taxon>
        <taxon>Bdelloidea</taxon>
        <taxon>Philodinida</taxon>
        <taxon>Philodinidae</taxon>
        <taxon>Rotaria</taxon>
    </lineage>
</organism>
<dbReference type="EMBL" id="CAJOBE010000944">
    <property type="protein sequence ID" value="CAF3701141.1"/>
    <property type="molecule type" value="Genomic_DNA"/>
</dbReference>